<dbReference type="SUPFAM" id="SSF53955">
    <property type="entry name" value="Lysozyme-like"/>
    <property type="match status" value="1"/>
</dbReference>
<comment type="caution">
    <text evidence="2">The sequence shown here is derived from an EMBL/GenBank/DDBJ whole genome shotgun (WGS) entry which is preliminary data.</text>
</comment>
<feature type="domain" description="Transglycosylase SLT" evidence="1">
    <location>
        <begin position="20"/>
        <end position="127"/>
    </location>
</feature>
<dbReference type="InterPro" id="IPR023346">
    <property type="entry name" value="Lysozyme-like_dom_sf"/>
</dbReference>
<accession>A0A9E2KLJ2</accession>
<dbReference type="PANTHER" id="PTHR37423:SF2">
    <property type="entry name" value="MEMBRANE-BOUND LYTIC MUREIN TRANSGLYCOSYLASE C"/>
    <property type="match status" value="1"/>
</dbReference>
<gene>
    <name evidence="2" type="ORF">H9864_06305</name>
</gene>
<reference evidence="2" key="1">
    <citation type="journal article" date="2021" name="PeerJ">
        <title>Extensive microbial diversity within the chicken gut microbiome revealed by metagenomics and culture.</title>
        <authorList>
            <person name="Gilroy R."/>
            <person name="Ravi A."/>
            <person name="Getino M."/>
            <person name="Pursley I."/>
            <person name="Horton D.L."/>
            <person name="Alikhan N.F."/>
            <person name="Baker D."/>
            <person name="Gharbi K."/>
            <person name="Hall N."/>
            <person name="Watson M."/>
            <person name="Adriaenssens E.M."/>
            <person name="Foster-Nyarko E."/>
            <person name="Jarju S."/>
            <person name="Secka A."/>
            <person name="Antonio M."/>
            <person name="Oren A."/>
            <person name="Chaudhuri R.R."/>
            <person name="La Ragione R."/>
            <person name="Hildebrand F."/>
            <person name="Pallen M.J."/>
        </authorList>
    </citation>
    <scope>NUCLEOTIDE SEQUENCE</scope>
    <source>
        <strain evidence="2">742</strain>
    </source>
</reference>
<protein>
    <submittedName>
        <fullName evidence="2">Lytic transglycosylase domain-containing protein</fullName>
    </submittedName>
</protein>
<name>A0A9E2KLJ2_9FIRM</name>
<proteinExistence type="predicted"/>
<dbReference type="AlphaFoldDB" id="A0A9E2KLJ2"/>
<dbReference type="Pfam" id="PF01464">
    <property type="entry name" value="SLT"/>
    <property type="match status" value="1"/>
</dbReference>
<dbReference type="Proteomes" id="UP000824178">
    <property type="component" value="Unassembled WGS sequence"/>
</dbReference>
<dbReference type="InterPro" id="IPR008258">
    <property type="entry name" value="Transglycosylase_SLT_dom_1"/>
</dbReference>
<evidence type="ECO:0000313" key="2">
    <source>
        <dbReference type="EMBL" id="MBU3819963.1"/>
    </source>
</evidence>
<evidence type="ECO:0000259" key="1">
    <source>
        <dbReference type="Pfam" id="PF01464"/>
    </source>
</evidence>
<dbReference type="CDD" id="cd16896">
    <property type="entry name" value="LT_Slt70-like"/>
    <property type="match status" value="1"/>
</dbReference>
<evidence type="ECO:0000313" key="3">
    <source>
        <dbReference type="Proteomes" id="UP000824178"/>
    </source>
</evidence>
<sequence length="164" mass="18840">MIRQVEEWRYPRCYATEVETWAAAYGLDPLLIYTFIHTESSFDAEAESSVGARGLMQMTEETFYWIKGKIAPEEALNFSDLYDPACSIRFGAYYLKLCLERYDGDIATAAAAYHSGWGTVDALLEKERYASSESTLAEFPYAQMNHYVEKILDRYQSYTELYGS</sequence>
<dbReference type="EMBL" id="JAHLFH010000130">
    <property type="protein sequence ID" value="MBU3819963.1"/>
    <property type="molecule type" value="Genomic_DNA"/>
</dbReference>
<organism evidence="2 3">
    <name type="scientific">Candidatus Faecalibacterium intestinavium</name>
    <dbReference type="NCBI Taxonomy" id="2838580"/>
    <lineage>
        <taxon>Bacteria</taxon>
        <taxon>Bacillati</taxon>
        <taxon>Bacillota</taxon>
        <taxon>Clostridia</taxon>
        <taxon>Eubacteriales</taxon>
        <taxon>Oscillospiraceae</taxon>
        <taxon>Faecalibacterium</taxon>
    </lineage>
</organism>
<dbReference type="PANTHER" id="PTHR37423">
    <property type="entry name" value="SOLUBLE LYTIC MUREIN TRANSGLYCOSYLASE-RELATED"/>
    <property type="match status" value="1"/>
</dbReference>
<reference evidence="2" key="2">
    <citation type="submission" date="2021-04" db="EMBL/GenBank/DDBJ databases">
        <authorList>
            <person name="Gilroy R."/>
        </authorList>
    </citation>
    <scope>NUCLEOTIDE SEQUENCE</scope>
    <source>
        <strain evidence="2">742</strain>
    </source>
</reference>
<dbReference type="Gene3D" id="1.10.530.10">
    <property type="match status" value="1"/>
</dbReference>